<dbReference type="FunCoup" id="A0A0C3GQ44">
    <property type="interactions" value="48"/>
</dbReference>
<dbReference type="EMBL" id="KN832881">
    <property type="protein sequence ID" value="KIM98110.1"/>
    <property type="molecule type" value="Genomic_DNA"/>
</dbReference>
<dbReference type="SUPFAM" id="SSF63829">
    <property type="entry name" value="Calcium-dependent phosphotriesterase"/>
    <property type="match status" value="1"/>
</dbReference>
<sequence>MATRVEAFYPPHTKLGECPLYREEDNTLHYIDAFGPSIHILPLSEPQKARVIHCPELISFMCFCEGGGYIVCYFYGIAKVEENGEWEVLRKMVPDDEKGIRRLNDGAVDSQGRLWFGGVDVSLAEEPHMRDGYEAIGNLYRYDPDGTLTVHEQGGIGCANGTGWSPDDRTMYFTDSYRKIIWAYDFHPTQGTISKKRIFVDRRNLPGEPDGLVVDVEGNIYTFLWGGAKVAKYNPQGELLQEWSINAHRVTHGAWVGKDFNELVLTSAVTEEKSELWEGEEGGALFWLKDIGCVGMRKYKFGRV</sequence>
<dbReference type="Pfam" id="PF08450">
    <property type="entry name" value="SGL"/>
    <property type="match status" value="1"/>
</dbReference>
<evidence type="ECO:0000313" key="5">
    <source>
        <dbReference type="EMBL" id="KIM98110.1"/>
    </source>
</evidence>
<feature type="binding site" evidence="3">
    <location>
        <position position="210"/>
    </location>
    <ligand>
        <name>a divalent metal cation</name>
        <dbReference type="ChEBI" id="CHEBI:60240"/>
    </ligand>
</feature>
<feature type="domain" description="SMP-30/Gluconolactonase/LRE-like region" evidence="4">
    <location>
        <begin position="15"/>
        <end position="268"/>
    </location>
</feature>
<dbReference type="GO" id="GO:0005509">
    <property type="term" value="F:calcium ion binding"/>
    <property type="evidence" value="ECO:0007669"/>
    <property type="project" value="TreeGrafter"/>
</dbReference>
<name>A0A0C3GQ44_OIDMZ</name>
<feature type="active site" description="Proton donor/acceptor" evidence="2">
    <location>
        <position position="210"/>
    </location>
</feature>
<feature type="binding site" evidence="3">
    <location>
        <position position="17"/>
    </location>
    <ligand>
        <name>a divalent metal cation</name>
        <dbReference type="ChEBI" id="CHEBI:60240"/>
    </ligand>
</feature>
<feature type="binding site" evidence="3">
    <location>
        <position position="160"/>
    </location>
    <ligand>
        <name>a divalent metal cation</name>
        <dbReference type="ChEBI" id="CHEBI:60240"/>
    </ligand>
</feature>
<protein>
    <recommendedName>
        <fullName evidence="4">SMP-30/Gluconolactonase/LRE-like region domain-containing protein</fullName>
    </recommendedName>
</protein>
<organism evidence="5 6">
    <name type="scientific">Oidiodendron maius (strain Zn)</name>
    <dbReference type="NCBI Taxonomy" id="913774"/>
    <lineage>
        <taxon>Eukaryota</taxon>
        <taxon>Fungi</taxon>
        <taxon>Dikarya</taxon>
        <taxon>Ascomycota</taxon>
        <taxon>Pezizomycotina</taxon>
        <taxon>Leotiomycetes</taxon>
        <taxon>Leotiomycetes incertae sedis</taxon>
        <taxon>Myxotrichaceae</taxon>
        <taxon>Oidiodendron</taxon>
    </lineage>
</organism>
<keyword evidence="3" id="KW-0862">Zinc</keyword>
<dbReference type="Gene3D" id="2.120.10.30">
    <property type="entry name" value="TolB, C-terminal domain"/>
    <property type="match status" value="1"/>
</dbReference>
<dbReference type="GO" id="GO:0004341">
    <property type="term" value="F:gluconolactonase activity"/>
    <property type="evidence" value="ECO:0007669"/>
    <property type="project" value="TreeGrafter"/>
</dbReference>
<comment type="cofactor">
    <cofactor evidence="3">
        <name>Zn(2+)</name>
        <dbReference type="ChEBI" id="CHEBI:29105"/>
    </cofactor>
    <text evidence="3">Binds 1 divalent metal cation per subunit.</text>
</comment>
<dbReference type="STRING" id="913774.A0A0C3GQ44"/>
<dbReference type="HOGENOM" id="CLU_036110_3_0_1"/>
<gene>
    <name evidence="5" type="ORF">OIDMADRAFT_168645</name>
</gene>
<dbReference type="Proteomes" id="UP000054321">
    <property type="component" value="Unassembled WGS sequence"/>
</dbReference>
<keyword evidence="6" id="KW-1185">Reference proteome</keyword>
<dbReference type="AlphaFoldDB" id="A0A0C3GQ44"/>
<feature type="binding site" evidence="3">
    <location>
        <position position="102"/>
    </location>
    <ligand>
        <name>substrate</name>
    </ligand>
</feature>
<evidence type="ECO:0000256" key="2">
    <source>
        <dbReference type="PIRSR" id="PIRSR605511-1"/>
    </source>
</evidence>
<evidence type="ECO:0000256" key="1">
    <source>
        <dbReference type="ARBA" id="ARBA00008853"/>
    </source>
</evidence>
<dbReference type="InterPro" id="IPR011042">
    <property type="entry name" value="6-blade_b-propeller_TolB-like"/>
</dbReference>
<dbReference type="InParanoid" id="A0A0C3GQ44"/>
<reference evidence="5 6" key="1">
    <citation type="submission" date="2014-04" db="EMBL/GenBank/DDBJ databases">
        <authorList>
            <consortium name="DOE Joint Genome Institute"/>
            <person name="Kuo A."/>
            <person name="Martino E."/>
            <person name="Perotto S."/>
            <person name="Kohler A."/>
            <person name="Nagy L.G."/>
            <person name="Floudas D."/>
            <person name="Copeland A."/>
            <person name="Barry K.W."/>
            <person name="Cichocki N."/>
            <person name="Veneault-Fourrey C."/>
            <person name="LaButti K."/>
            <person name="Lindquist E.A."/>
            <person name="Lipzen A."/>
            <person name="Lundell T."/>
            <person name="Morin E."/>
            <person name="Murat C."/>
            <person name="Sun H."/>
            <person name="Tunlid A."/>
            <person name="Henrissat B."/>
            <person name="Grigoriev I.V."/>
            <person name="Hibbett D.S."/>
            <person name="Martin F."/>
            <person name="Nordberg H.P."/>
            <person name="Cantor M.N."/>
            <person name="Hua S.X."/>
        </authorList>
    </citation>
    <scope>NUCLEOTIDE SEQUENCE [LARGE SCALE GENOMIC DNA]</scope>
    <source>
        <strain evidence="5 6">Zn</strain>
    </source>
</reference>
<dbReference type="PANTHER" id="PTHR10907:SF47">
    <property type="entry name" value="REGUCALCIN"/>
    <property type="match status" value="1"/>
</dbReference>
<dbReference type="InterPro" id="IPR013658">
    <property type="entry name" value="SGL"/>
</dbReference>
<feature type="binding site" evidence="3">
    <location>
        <position position="104"/>
    </location>
    <ligand>
        <name>substrate</name>
    </ligand>
</feature>
<reference evidence="6" key="2">
    <citation type="submission" date="2015-01" db="EMBL/GenBank/DDBJ databases">
        <title>Evolutionary Origins and Diversification of the Mycorrhizal Mutualists.</title>
        <authorList>
            <consortium name="DOE Joint Genome Institute"/>
            <consortium name="Mycorrhizal Genomics Consortium"/>
            <person name="Kohler A."/>
            <person name="Kuo A."/>
            <person name="Nagy L.G."/>
            <person name="Floudas D."/>
            <person name="Copeland A."/>
            <person name="Barry K.W."/>
            <person name="Cichocki N."/>
            <person name="Veneault-Fourrey C."/>
            <person name="LaButti K."/>
            <person name="Lindquist E.A."/>
            <person name="Lipzen A."/>
            <person name="Lundell T."/>
            <person name="Morin E."/>
            <person name="Murat C."/>
            <person name="Riley R."/>
            <person name="Ohm R."/>
            <person name="Sun H."/>
            <person name="Tunlid A."/>
            <person name="Henrissat B."/>
            <person name="Grigoriev I.V."/>
            <person name="Hibbett D.S."/>
            <person name="Martin F."/>
        </authorList>
    </citation>
    <scope>NUCLEOTIDE SEQUENCE [LARGE SCALE GENOMIC DNA]</scope>
    <source>
        <strain evidence="6">Zn</strain>
    </source>
</reference>
<evidence type="ECO:0000256" key="3">
    <source>
        <dbReference type="PIRSR" id="PIRSR605511-2"/>
    </source>
</evidence>
<evidence type="ECO:0000259" key="4">
    <source>
        <dbReference type="Pfam" id="PF08450"/>
    </source>
</evidence>
<dbReference type="OrthoDB" id="423498at2759"/>
<comment type="similarity">
    <text evidence="1">Belongs to the SMP-30/CGR1 family.</text>
</comment>
<dbReference type="InterPro" id="IPR005511">
    <property type="entry name" value="SMP-30"/>
</dbReference>
<dbReference type="PANTHER" id="PTHR10907">
    <property type="entry name" value="REGUCALCIN"/>
    <property type="match status" value="1"/>
</dbReference>
<evidence type="ECO:0000313" key="6">
    <source>
        <dbReference type="Proteomes" id="UP000054321"/>
    </source>
</evidence>
<keyword evidence="3" id="KW-0479">Metal-binding</keyword>
<accession>A0A0C3GQ44</accession>
<proteinExistence type="inferred from homology"/>
<dbReference type="PRINTS" id="PR01790">
    <property type="entry name" value="SMP30FAMILY"/>
</dbReference>